<accession>A0A0Q9WW67</accession>
<name>A0A0Q9WW67_DROWI</name>
<dbReference type="eggNOG" id="ENOG502QUNU">
    <property type="taxonomic scope" value="Eukaryota"/>
</dbReference>
<keyword evidence="3" id="KW-1185">Reference proteome</keyword>
<feature type="compositionally biased region" description="Basic and acidic residues" evidence="1">
    <location>
        <begin position="172"/>
        <end position="187"/>
    </location>
</feature>
<proteinExistence type="predicted"/>
<feature type="region of interest" description="Disordered" evidence="1">
    <location>
        <begin position="168"/>
        <end position="187"/>
    </location>
</feature>
<reference evidence="2 3" key="1">
    <citation type="journal article" date="2007" name="Nature">
        <title>Evolution of genes and genomes on the Drosophila phylogeny.</title>
        <authorList>
            <consortium name="Drosophila 12 Genomes Consortium"/>
            <person name="Clark A.G."/>
            <person name="Eisen M.B."/>
            <person name="Smith D.R."/>
            <person name="Bergman C.M."/>
            <person name="Oliver B."/>
            <person name="Markow T.A."/>
            <person name="Kaufman T.C."/>
            <person name="Kellis M."/>
            <person name="Gelbart W."/>
            <person name="Iyer V.N."/>
            <person name="Pollard D.A."/>
            <person name="Sackton T.B."/>
            <person name="Larracuente A.M."/>
            <person name="Singh N.D."/>
            <person name="Abad J.P."/>
            <person name="Abt D.N."/>
            <person name="Adryan B."/>
            <person name="Aguade M."/>
            <person name="Akashi H."/>
            <person name="Anderson W.W."/>
            <person name="Aquadro C.F."/>
            <person name="Ardell D.H."/>
            <person name="Arguello R."/>
            <person name="Artieri C.G."/>
            <person name="Barbash D.A."/>
            <person name="Barker D."/>
            <person name="Barsanti P."/>
            <person name="Batterham P."/>
            <person name="Batzoglou S."/>
            <person name="Begun D."/>
            <person name="Bhutkar A."/>
            <person name="Blanco E."/>
            <person name="Bosak S.A."/>
            <person name="Bradley R.K."/>
            <person name="Brand A.D."/>
            <person name="Brent M.R."/>
            <person name="Brooks A.N."/>
            <person name="Brown R.H."/>
            <person name="Butlin R.K."/>
            <person name="Caggese C."/>
            <person name="Calvi B.R."/>
            <person name="Bernardo de Carvalho A."/>
            <person name="Caspi A."/>
            <person name="Castrezana S."/>
            <person name="Celniker S.E."/>
            <person name="Chang J.L."/>
            <person name="Chapple C."/>
            <person name="Chatterji S."/>
            <person name="Chinwalla A."/>
            <person name="Civetta A."/>
            <person name="Clifton S.W."/>
            <person name="Comeron J.M."/>
            <person name="Costello J.C."/>
            <person name="Coyne J.A."/>
            <person name="Daub J."/>
            <person name="David R.G."/>
            <person name="Delcher A.L."/>
            <person name="Delehaunty K."/>
            <person name="Do C.B."/>
            <person name="Ebling H."/>
            <person name="Edwards K."/>
            <person name="Eickbush T."/>
            <person name="Evans J.D."/>
            <person name="Filipski A."/>
            <person name="Findeiss S."/>
            <person name="Freyhult E."/>
            <person name="Fulton L."/>
            <person name="Fulton R."/>
            <person name="Garcia A.C."/>
            <person name="Gardiner A."/>
            <person name="Garfield D.A."/>
            <person name="Garvin B.E."/>
            <person name="Gibson G."/>
            <person name="Gilbert D."/>
            <person name="Gnerre S."/>
            <person name="Godfrey J."/>
            <person name="Good R."/>
            <person name="Gotea V."/>
            <person name="Gravely B."/>
            <person name="Greenberg A.J."/>
            <person name="Griffiths-Jones S."/>
            <person name="Gross S."/>
            <person name="Guigo R."/>
            <person name="Gustafson E.A."/>
            <person name="Haerty W."/>
            <person name="Hahn M.W."/>
            <person name="Halligan D.L."/>
            <person name="Halpern A.L."/>
            <person name="Halter G.M."/>
            <person name="Han M.V."/>
            <person name="Heger A."/>
            <person name="Hillier L."/>
            <person name="Hinrichs A.S."/>
            <person name="Holmes I."/>
            <person name="Hoskins R.A."/>
            <person name="Hubisz M.J."/>
            <person name="Hultmark D."/>
            <person name="Huntley M.A."/>
            <person name="Jaffe D.B."/>
            <person name="Jagadeeshan S."/>
            <person name="Jeck W.R."/>
            <person name="Johnson J."/>
            <person name="Jones C.D."/>
            <person name="Jordan W.C."/>
            <person name="Karpen G.H."/>
            <person name="Kataoka E."/>
            <person name="Keightley P.D."/>
            <person name="Kheradpour P."/>
            <person name="Kirkness E.F."/>
            <person name="Koerich L.B."/>
            <person name="Kristiansen K."/>
            <person name="Kudrna D."/>
            <person name="Kulathinal R.J."/>
            <person name="Kumar S."/>
            <person name="Kwok R."/>
            <person name="Lander E."/>
            <person name="Langley C.H."/>
            <person name="Lapoint R."/>
            <person name="Lazzaro B.P."/>
            <person name="Lee S.J."/>
            <person name="Levesque L."/>
            <person name="Li R."/>
            <person name="Lin C.F."/>
            <person name="Lin M.F."/>
            <person name="Lindblad-Toh K."/>
            <person name="Llopart A."/>
            <person name="Long M."/>
            <person name="Low L."/>
            <person name="Lozovsky E."/>
            <person name="Lu J."/>
            <person name="Luo M."/>
            <person name="Machado C.A."/>
            <person name="Makalowski W."/>
            <person name="Marzo M."/>
            <person name="Matsuda M."/>
            <person name="Matzkin L."/>
            <person name="McAllister B."/>
            <person name="McBride C.S."/>
            <person name="McKernan B."/>
            <person name="McKernan K."/>
            <person name="Mendez-Lago M."/>
            <person name="Minx P."/>
            <person name="Mollenhauer M.U."/>
            <person name="Montooth K."/>
            <person name="Mount S.M."/>
            <person name="Mu X."/>
            <person name="Myers E."/>
            <person name="Negre B."/>
            <person name="Newfeld S."/>
            <person name="Nielsen R."/>
            <person name="Noor M.A."/>
            <person name="O'Grady P."/>
            <person name="Pachter L."/>
            <person name="Papaceit M."/>
            <person name="Parisi M.J."/>
            <person name="Parisi M."/>
            <person name="Parts L."/>
            <person name="Pedersen J.S."/>
            <person name="Pesole G."/>
            <person name="Phillippy A.M."/>
            <person name="Ponting C.P."/>
            <person name="Pop M."/>
            <person name="Porcelli D."/>
            <person name="Powell J.R."/>
            <person name="Prohaska S."/>
            <person name="Pruitt K."/>
            <person name="Puig M."/>
            <person name="Quesneville H."/>
            <person name="Ram K.R."/>
            <person name="Rand D."/>
            <person name="Rasmussen M.D."/>
            <person name="Reed L.K."/>
            <person name="Reenan R."/>
            <person name="Reily A."/>
            <person name="Remington K.A."/>
            <person name="Rieger T.T."/>
            <person name="Ritchie M.G."/>
            <person name="Robin C."/>
            <person name="Rogers Y.H."/>
            <person name="Rohde C."/>
            <person name="Rozas J."/>
            <person name="Rubenfield M.J."/>
            <person name="Ruiz A."/>
            <person name="Russo S."/>
            <person name="Salzberg S.L."/>
            <person name="Sanchez-Gracia A."/>
            <person name="Saranga D.J."/>
            <person name="Sato H."/>
            <person name="Schaeffer S.W."/>
            <person name="Schatz M.C."/>
            <person name="Schlenke T."/>
            <person name="Schwartz R."/>
            <person name="Segarra C."/>
            <person name="Singh R.S."/>
            <person name="Sirot L."/>
            <person name="Sirota M."/>
            <person name="Sisneros N.B."/>
            <person name="Smith C.D."/>
            <person name="Smith T.F."/>
            <person name="Spieth J."/>
            <person name="Stage D.E."/>
            <person name="Stark A."/>
            <person name="Stephan W."/>
            <person name="Strausberg R.L."/>
            <person name="Strempel S."/>
            <person name="Sturgill D."/>
            <person name="Sutton G."/>
            <person name="Sutton G.G."/>
            <person name="Tao W."/>
            <person name="Teichmann S."/>
            <person name="Tobari Y.N."/>
            <person name="Tomimura Y."/>
            <person name="Tsolas J.M."/>
            <person name="Valente V.L."/>
            <person name="Venter E."/>
            <person name="Venter J.C."/>
            <person name="Vicario S."/>
            <person name="Vieira F.G."/>
            <person name="Vilella A.J."/>
            <person name="Villasante A."/>
            <person name="Walenz B."/>
            <person name="Wang J."/>
            <person name="Wasserman M."/>
            <person name="Watts T."/>
            <person name="Wilson D."/>
            <person name="Wilson R.K."/>
            <person name="Wing R.A."/>
            <person name="Wolfner M.F."/>
            <person name="Wong A."/>
            <person name="Wong G.K."/>
            <person name="Wu C.I."/>
            <person name="Wu G."/>
            <person name="Yamamoto D."/>
            <person name="Yang H.P."/>
            <person name="Yang S.P."/>
            <person name="Yorke J.A."/>
            <person name="Yoshida K."/>
            <person name="Zdobnov E."/>
            <person name="Zhang P."/>
            <person name="Zhang Y."/>
            <person name="Zimin A.V."/>
            <person name="Baldwin J."/>
            <person name="Abdouelleil A."/>
            <person name="Abdulkadir J."/>
            <person name="Abebe A."/>
            <person name="Abera B."/>
            <person name="Abreu J."/>
            <person name="Acer S.C."/>
            <person name="Aftuck L."/>
            <person name="Alexander A."/>
            <person name="An P."/>
            <person name="Anderson E."/>
            <person name="Anderson S."/>
            <person name="Arachi H."/>
            <person name="Azer M."/>
            <person name="Bachantsang P."/>
            <person name="Barry A."/>
            <person name="Bayul T."/>
            <person name="Berlin A."/>
            <person name="Bessette D."/>
            <person name="Bloom T."/>
            <person name="Blye J."/>
            <person name="Boguslavskiy L."/>
            <person name="Bonnet C."/>
            <person name="Boukhgalter B."/>
            <person name="Bourzgui I."/>
            <person name="Brown A."/>
            <person name="Cahill P."/>
            <person name="Channer S."/>
            <person name="Cheshatsang Y."/>
            <person name="Chuda L."/>
            <person name="Citroen M."/>
            <person name="Collymore A."/>
            <person name="Cooke P."/>
            <person name="Costello M."/>
            <person name="D'Aco K."/>
            <person name="Daza R."/>
            <person name="De Haan G."/>
            <person name="DeGray S."/>
            <person name="DeMaso C."/>
            <person name="Dhargay N."/>
            <person name="Dooley K."/>
            <person name="Dooley E."/>
            <person name="Doricent M."/>
            <person name="Dorje P."/>
            <person name="Dorjee K."/>
            <person name="Dupes A."/>
            <person name="Elong R."/>
            <person name="Falk J."/>
            <person name="Farina A."/>
            <person name="Faro S."/>
            <person name="Ferguson D."/>
            <person name="Fisher S."/>
            <person name="Foley C.D."/>
            <person name="Franke A."/>
            <person name="Friedrich D."/>
            <person name="Gadbois L."/>
            <person name="Gearin G."/>
            <person name="Gearin C.R."/>
            <person name="Giannoukos G."/>
            <person name="Goode T."/>
            <person name="Graham J."/>
            <person name="Grandbois E."/>
            <person name="Grewal S."/>
            <person name="Gyaltsen K."/>
            <person name="Hafez N."/>
            <person name="Hagos B."/>
            <person name="Hall J."/>
            <person name="Henson C."/>
            <person name="Hollinger A."/>
            <person name="Honan T."/>
            <person name="Huard M.D."/>
            <person name="Hughes L."/>
            <person name="Hurhula B."/>
            <person name="Husby M.E."/>
            <person name="Kamat A."/>
            <person name="Kanga B."/>
            <person name="Kashin S."/>
            <person name="Khazanovich D."/>
            <person name="Kisner P."/>
            <person name="Lance K."/>
            <person name="Lara M."/>
            <person name="Lee W."/>
            <person name="Lennon N."/>
            <person name="Letendre F."/>
            <person name="LeVine R."/>
            <person name="Lipovsky A."/>
            <person name="Liu X."/>
            <person name="Liu J."/>
            <person name="Liu S."/>
            <person name="Lokyitsang T."/>
            <person name="Lokyitsang Y."/>
            <person name="Lubonja R."/>
            <person name="Lui A."/>
            <person name="MacDonald P."/>
            <person name="Magnisalis V."/>
            <person name="Maru K."/>
            <person name="Matthews C."/>
            <person name="McCusker W."/>
            <person name="McDonough S."/>
            <person name="Mehta T."/>
            <person name="Meldrim J."/>
            <person name="Meneus L."/>
            <person name="Mihai O."/>
            <person name="Mihalev A."/>
            <person name="Mihova T."/>
            <person name="Mittelman R."/>
            <person name="Mlenga V."/>
            <person name="Montmayeur A."/>
            <person name="Mulrain L."/>
            <person name="Navidi A."/>
            <person name="Naylor J."/>
            <person name="Negash T."/>
            <person name="Nguyen T."/>
            <person name="Nguyen N."/>
            <person name="Nicol R."/>
            <person name="Norbu C."/>
            <person name="Norbu N."/>
            <person name="Novod N."/>
            <person name="O'Neill B."/>
            <person name="Osman S."/>
            <person name="Markiewicz E."/>
            <person name="Oyono O.L."/>
            <person name="Patti C."/>
            <person name="Phunkhang P."/>
            <person name="Pierre F."/>
            <person name="Priest M."/>
            <person name="Raghuraman S."/>
            <person name="Rege F."/>
            <person name="Reyes R."/>
            <person name="Rise C."/>
            <person name="Rogov P."/>
            <person name="Ross K."/>
            <person name="Ryan E."/>
            <person name="Settipalli S."/>
            <person name="Shea T."/>
            <person name="Sherpa N."/>
            <person name="Shi L."/>
            <person name="Shih D."/>
            <person name="Sparrow T."/>
            <person name="Spaulding J."/>
            <person name="Stalker J."/>
            <person name="Stange-Thomann N."/>
            <person name="Stavropoulos S."/>
            <person name="Stone C."/>
            <person name="Strader C."/>
            <person name="Tesfaye S."/>
            <person name="Thomson T."/>
            <person name="Thoulutsang Y."/>
            <person name="Thoulutsang D."/>
            <person name="Topham K."/>
            <person name="Topping I."/>
            <person name="Tsamla T."/>
            <person name="Vassiliev H."/>
            <person name="Vo A."/>
            <person name="Wangchuk T."/>
            <person name="Wangdi T."/>
            <person name="Weiand M."/>
            <person name="Wilkinson J."/>
            <person name="Wilson A."/>
            <person name="Yadav S."/>
            <person name="Young G."/>
            <person name="Yu Q."/>
            <person name="Zembek L."/>
            <person name="Zhong D."/>
            <person name="Zimmer A."/>
            <person name="Zwirko Z."/>
            <person name="Jaffe D.B."/>
            <person name="Alvarez P."/>
            <person name="Brockman W."/>
            <person name="Butler J."/>
            <person name="Chin C."/>
            <person name="Gnerre S."/>
            <person name="Grabherr M."/>
            <person name="Kleber M."/>
            <person name="Mauceli E."/>
            <person name="MacCallum I."/>
        </authorList>
    </citation>
    <scope>NUCLEOTIDE SEQUENCE [LARGE SCALE GENOMIC DNA]</scope>
    <source>
        <strain evidence="3">Tucson 14030-0811.24</strain>
    </source>
</reference>
<evidence type="ECO:0000313" key="3">
    <source>
        <dbReference type="Proteomes" id="UP000007798"/>
    </source>
</evidence>
<sequence length="334" mass="37209">MCNKNDTWKSSINVNNNGVDNINLLNSSHRFFSGAYLEMKPVGNVYCDYNIDNVSNKVEMLKLNNSVSPQLIDDTENSSRNNCKMCNRASGNLNNIMWNKNSLNDAKVDHIPHQEEETNPKLANSTSFGNRQQGNVAKVDSEKINMQMYDVFGVVPILPDEKRLIHSISNEDNTHNSTDPKDPTKHGEAGYKMLQIRSDSSLLLTKTIQRGVCKEHIERKNRDLGNMNLLTAKESGVIITSKCNKTFATSESETKETKNLNSSLRPPSRISQPELYYASLDLPQSSLPISSICLKQGSCDSSQAVIISEIENSYAKIDFDQSDSSSSSSKICNV</sequence>
<evidence type="ECO:0000256" key="1">
    <source>
        <dbReference type="SAM" id="MobiDB-lite"/>
    </source>
</evidence>
<dbReference type="EMBL" id="CH964286">
    <property type="protein sequence ID" value="KRG00326.1"/>
    <property type="molecule type" value="Genomic_DNA"/>
</dbReference>
<dbReference type="Proteomes" id="UP000007798">
    <property type="component" value="Unassembled WGS sequence"/>
</dbReference>
<evidence type="ECO:0000313" key="2">
    <source>
        <dbReference type="EMBL" id="KRG00326.1"/>
    </source>
</evidence>
<dbReference type="STRING" id="7260.A0A0Q9WW67"/>
<dbReference type="KEGG" id="dwi:6652608"/>
<protein>
    <submittedName>
        <fullName evidence="2">Uncharacterized protein</fullName>
    </submittedName>
</protein>
<dbReference type="AlphaFoldDB" id="A0A0Q9WW67"/>
<organism evidence="2 3">
    <name type="scientific">Drosophila willistoni</name>
    <name type="common">Fruit fly</name>
    <dbReference type="NCBI Taxonomy" id="7260"/>
    <lineage>
        <taxon>Eukaryota</taxon>
        <taxon>Metazoa</taxon>
        <taxon>Ecdysozoa</taxon>
        <taxon>Arthropoda</taxon>
        <taxon>Hexapoda</taxon>
        <taxon>Insecta</taxon>
        <taxon>Pterygota</taxon>
        <taxon>Neoptera</taxon>
        <taxon>Endopterygota</taxon>
        <taxon>Diptera</taxon>
        <taxon>Brachycera</taxon>
        <taxon>Muscomorpha</taxon>
        <taxon>Ephydroidea</taxon>
        <taxon>Drosophilidae</taxon>
        <taxon>Drosophila</taxon>
        <taxon>Sophophora</taxon>
    </lineage>
</organism>
<gene>
    <name evidence="2" type="primary">Dwil\GK27764</name>
    <name evidence="2" type="ORF">Dwil_GK27764</name>
</gene>
<dbReference type="InParanoid" id="A0A0Q9WW67"/>